<dbReference type="HAMAP" id="MF_00193">
    <property type="entry name" value="NadE_ammonia_dep"/>
    <property type="match status" value="1"/>
</dbReference>
<keyword evidence="7 8" id="KW-0520">NAD</keyword>
<evidence type="ECO:0000256" key="10">
    <source>
        <dbReference type="RuleBase" id="RU003812"/>
    </source>
</evidence>
<dbReference type="GO" id="GO:0003952">
    <property type="term" value="F:NAD+ synthase (glutamine-hydrolyzing) activity"/>
    <property type="evidence" value="ECO:0007669"/>
    <property type="project" value="InterPro"/>
</dbReference>
<protein>
    <recommendedName>
        <fullName evidence="8 10">NH(3)-dependent NAD(+) synthetase</fullName>
        <ecNumber evidence="8 10">6.3.1.5</ecNumber>
    </recommendedName>
</protein>
<keyword evidence="4 8" id="KW-0547">Nucleotide-binding</keyword>
<comment type="pathway">
    <text evidence="8">Cofactor biosynthesis; NAD(+) biosynthesis; NAD(+) from deamido-NAD(+) (ammonia route): step 1/1.</text>
</comment>
<comment type="subunit">
    <text evidence="8">Homodimer.</text>
</comment>
<evidence type="ECO:0000313" key="13">
    <source>
        <dbReference type="EMBL" id="HGU59181.1"/>
    </source>
</evidence>
<dbReference type="GO" id="GO:0005737">
    <property type="term" value="C:cytoplasm"/>
    <property type="evidence" value="ECO:0007669"/>
    <property type="project" value="InterPro"/>
</dbReference>
<evidence type="ECO:0000256" key="6">
    <source>
        <dbReference type="ARBA" id="ARBA00022842"/>
    </source>
</evidence>
<dbReference type="GO" id="GO:0004359">
    <property type="term" value="F:glutaminase activity"/>
    <property type="evidence" value="ECO:0007669"/>
    <property type="project" value="InterPro"/>
</dbReference>
<feature type="binding site" evidence="8">
    <location>
        <position position="161"/>
    </location>
    <ligand>
        <name>ATP</name>
        <dbReference type="ChEBI" id="CHEBI:30616"/>
    </ligand>
</feature>
<comment type="similarity">
    <text evidence="1 8 9">Belongs to the NAD synthetase family.</text>
</comment>
<name>A0A7C3UCH5_9EURY</name>
<dbReference type="FunFam" id="3.40.50.620:FF:000106">
    <property type="entry name" value="Glutamine-dependent NAD(+) synthetase"/>
    <property type="match status" value="1"/>
</dbReference>
<feature type="binding site" evidence="8">
    <location>
        <position position="183"/>
    </location>
    <ligand>
        <name>ATP</name>
        <dbReference type="ChEBI" id="CHEBI:30616"/>
    </ligand>
</feature>
<keyword evidence="5 8" id="KW-0067">ATP-binding</keyword>
<accession>A0A7C3UCH5</accession>
<feature type="binding site" description="in other chain" evidence="8">
    <location>
        <position position="145"/>
    </location>
    <ligand>
        <name>deamido-NAD(+)</name>
        <dbReference type="ChEBI" id="CHEBI:58437"/>
        <note>ligand shared between two neighboring subunits</note>
    </ligand>
</feature>
<dbReference type="Gene3D" id="3.40.50.620">
    <property type="entry name" value="HUPs"/>
    <property type="match status" value="1"/>
</dbReference>
<feature type="domain" description="NAD/GMP synthase" evidence="11">
    <location>
        <begin position="6"/>
        <end position="247"/>
    </location>
</feature>
<keyword evidence="6 8" id="KW-0460">Magnesium</keyword>
<organism evidence="12">
    <name type="scientific">Geoglobus ahangari</name>
    <dbReference type="NCBI Taxonomy" id="113653"/>
    <lineage>
        <taxon>Archaea</taxon>
        <taxon>Methanobacteriati</taxon>
        <taxon>Methanobacteriota</taxon>
        <taxon>Archaeoglobi</taxon>
        <taxon>Archaeoglobales</taxon>
        <taxon>Archaeoglobaceae</taxon>
        <taxon>Geoglobus</taxon>
    </lineage>
</organism>
<evidence type="ECO:0000259" key="11">
    <source>
        <dbReference type="Pfam" id="PF02540"/>
    </source>
</evidence>
<dbReference type="CDD" id="cd00553">
    <property type="entry name" value="NAD_synthase"/>
    <property type="match status" value="1"/>
</dbReference>
<evidence type="ECO:0000256" key="7">
    <source>
        <dbReference type="ARBA" id="ARBA00023027"/>
    </source>
</evidence>
<feature type="binding site" evidence="8">
    <location>
        <position position="137"/>
    </location>
    <ligand>
        <name>Mg(2+)</name>
        <dbReference type="ChEBI" id="CHEBI:18420"/>
    </ligand>
</feature>
<feature type="binding site" evidence="8">
    <location>
        <position position="35"/>
    </location>
    <ligand>
        <name>Mg(2+)</name>
        <dbReference type="ChEBI" id="CHEBI:18420"/>
    </ligand>
</feature>
<evidence type="ECO:0000256" key="3">
    <source>
        <dbReference type="ARBA" id="ARBA00022723"/>
    </source>
</evidence>
<evidence type="ECO:0000256" key="2">
    <source>
        <dbReference type="ARBA" id="ARBA00022598"/>
    </source>
</evidence>
<dbReference type="PANTHER" id="PTHR23090:SF9">
    <property type="entry name" value="GLUTAMINE-DEPENDENT NAD(+) SYNTHETASE"/>
    <property type="match status" value="1"/>
</dbReference>
<evidence type="ECO:0000256" key="1">
    <source>
        <dbReference type="ARBA" id="ARBA00005859"/>
    </source>
</evidence>
<dbReference type="GO" id="GO:0009435">
    <property type="term" value="P:NAD+ biosynthetic process"/>
    <property type="evidence" value="ECO:0007669"/>
    <property type="project" value="UniProtKB-UniRule"/>
</dbReference>
<dbReference type="EC" id="6.3.1.5" evidence="8 10"/>
<evidence type="ECO:0000256" key="5">
    <source>
        <dbReference type="ARBA" id="ARBA00022840"/>
    </source>
</evidence>
<keyword evidence="3 8" id="KW-0479">Metal-binding</keyword>
<dbReference type="EMBL" id="DRUC01000072">
    <property type="protein sequence ID" value="HHF48527.1"/>
    <property type="molecule type" value="Genomic_DNA"/>
</dbReference>
<dbReference type="SUPFAM" id="SSF52402">
    <property type="entry name" value="Adenine nucleotide alpha hydrolases-like"/>
    <property type="match status" value="1"/>
</dbReference>
<feature type="binding site" description="in other chain" evidence="8">
    <location>
        <position position="112"/>
    </location>
    <ligand>
        <name>deamido-NAD(+)</name>
        <dbReference type="ChEBI" id="CHEBI:58437"/>
        <note>ligand shared between two neighboring subunits</note>
    </ligand>
</feature>
<dbReference type="EMBL" id="DTPI01000031">
    <property type="protein sequence ID" value="HGE66709.1"/>
    <property type="molecule type" value="Genomic_DNA"/>
</dbReference>
<evidence type="ECO:0000313" key="14">
    <source>
        <dbReference type="EMBL" id="HHF48527.1"/>
    </source>
</evidence>
<feature type="binding site" evidence="8">
    <location>
        <position position="132"/>
    </location>
    <ligand>
        <name>ATP</name>
        <dbReference type="ChEBI" id="CHEBI:30616"/>
    </ligand>
</feature>
<dbReference type="AlphaFoldDB" id="A0A7C3UCH5"/>
<dbReference type="EMBL" id="DTAK01000016">
    <property type="protein sequence ID" value="HGU59181.1"/>
    <property type="molecule type" value="Genomic_DNA"/>
</dbReference>
<evidence type="ECO:0000256" key="9">
    <source>
        <dbReference type="RuleBase" id="RU003811"/>
    </source>
</evidence>
<evidence type="ECO:0000256" key="8">
    <source>
        <dbReference type="HAMAP-Rule" id="MF_00193"/>
    </source>
</evidence>
<dbReference type="GO" id="GO:0008795">
    <property type="term" value="F:NAD+ synthase activity"/>
    <property type="evidence" value="ECO:0007669"/>
    <property type="project" value="UniProtKB-UniRule"/>
</dbReference>
<comment type="caution">
    <text evidence="12">The sequence shown here is derived from an EMBL/GenBank/DDBJ whole genome shotgun (WGS) entry which is preliminary data.</text>
</comment>
<dbReference type="InterPro" id="IPR022310">
    <property type="entry name" value="NAD/GMP_synthase"/>
</dbReference>
<evidence type="ECO:0000256" key="4">
    <source>
        <dbReference type="ARBA" id="ARBA00022741"/>
    </source>
</evidence>
<dbReference type="NCBIfam" id="NF010587">
    <property type="entry name" value="PRK13980.1"/>
    <property type="match status" value="1"/>
</dbReference>
<sequence length="261" mass="29283">MIWERIVERIEDFIRKTVSEAGADGVVVGISGGVDSAVTAFLCQRALGSERVLGTIMPEIGVTPQEDIEDAKKVCEILGIEYKYIEINDIFELFSRKFGDSDSLAAVNIKPRIRMIINYYYANKMNRLVAGTGNKSELKVGYFTKYGDGGVDFLPIGDLYKTEVIELAKFLGVPERIVKKTPSARLWKGQTDEGEIGISYQRLDTILKSLEMGYTKEDIIKRYGIPAEDVEKVISMIEKSRHKRSLPPVAPVRGLIESFFK</sequence>
<keyword evidence="2 8" id="KW-0436">Ligase</keyword>
<dbReference type="GO" id="GO:0005524">
    <property type="term" value="F:ATP binding"/>
    <property type="evidence" value="ECO:0007669"/>
    <property type="project" value="UniProtKB-UniRule"/>
</dbReference>
<evidence type="ECO:0000313" key="12">
    <source>
        <dbReference type="EMBL" id="HGE66709.1"/>
    </source>
</evidence>
<dbReference type="InterPro" id="IPR014729">
    <property type="entry name" value="Rossmann-like_a/b/a_fold"/>
</dbReference>
<dbReference type="GO" id="GO:0046872">
    <property type="term" value="F:metal ion binding"/>
    <property type="evidence" value="ECO:0007669"/>
    <property type="project" value="UniProtKB-KW"/>
</dbReference>
<dbReference type="UniPathway" id="UPA00253">
    <property type="reaction ID" value="UER00333"/>
</dbReference>
<dbReference type="NCBIfam" id="TIGR00552">
    <property type="entry name" value="nadE"/>
    <property type="match status" value="1"/>
</dbReference>
<dbReference type="PANTHER" id="PTHR23090">
    <property type="entry name" value="NH 3 /GLUTAMINE-DEPENDENT NAD + SYNTHETASE"/>
    <property type="match status" value="1"/>
</dbReference>
<dbReference type="Pfam" id="PF02540">
    <property type="entry name" value="NAD_synthase"/>
    <property type="match status" value="1"/>
</dbReference>
<dbReference type="InterPro" id="IPR003694">
    <property type="entry name" value="NAD_synthase"/>
</dbReference>
<reference evidence="12" key="1">
    <citation type="journal article" date="2020" name="mSystems">
        <title>Genome- and Community-Level Interaction Insights into Carbon Utilization and Element Cycling Functions of Hydrothermarchaeota in Hydrothermal Sediment.</title>
        <authorList>
            <person name="Zhou Z."/>
            <person name="Liu Y."/>
            <person name="Xu W."/>
            <person name="Pan J."/>
            <person name="Luo Z.H."/>
            <person name="Li M."/>
        </authorList>
    </citation>
    <scope>NUCLEOTIDE SEQUENCE [LARGE SCALE GENOMIC DNA]</scope>
    <source>
        <strain evidence="14">SpSt-10</strain>
        <strain evidence="13">SpSt-62</strain>
        <strain evidence="12">SpSt-97</strain>
    </source>
</reference>
<feature type="binding site" evidence="8">
    <location>
        <begin position="29"/>
        <end position="36"/>
    </location>
    <ligand>
        <name>ATP</name>
        <dbReference type="ChEBI" id="CHEBI:30616"/>
    </ligand>
</feature>
<gene>
    <name evidence="8" type="primary">nadE</name>
    <name evidence="14" type="ORF">ENL48_05080</name>
    <name evidence="13" type="ORF">ENT89_03145</name>
    <name evidence="12" type="ORF">ENX77_06315</name>
</gene>
<proteinExistence type="inferred from homology"/>
<comment type="function">
    <text evidence="8">Catalyzes the ATP-dependent amidation of deamido-NAD to form NAD. Uses ammonia as a nitrogen source.</text>
</comment>
<feature type="binding site" evidence="8">
    <location>
        <position position="152"/>
    </location>
    <ligand>
        <name>deamido-NAD(+)</name>
        <dbReference type="ChEBI" id="CHEBI:58437"/>
        <note>ligand shared between two neighboring subunits</note>
    </ligand>
</feature>
<comment type="catalytic activity">
    <reaction evidence="8 10">
        <text>deamido-NAD(+) + NH4(+) + ATP = AMP + diphosphate + NAD(+) + H(+)</text>
        <dbReference type="Rhea" id="RHEA:21188"/>
        <dbReference type="ChEBI" id="CHEBI:15378"/>
        <dbReference type="ChEBI" id="CHEBI:28938"/>
        <dbReference type="ChEBI" id="CHEBI:30616"/>
        <dbReference type="ChEBI" id="CHEBI:33019"/>
        <dbReference type="ChEBI" id="CHEBI:57540"/>
        <dbReference type="ChEBI" id="CHEBI:58437"/>
        <dbReference type="ChEBI" id="CHEBI:456215"/>
        <dbReference type="EC" id="6.3.1.5"/>
    </reaction>
</comment>
<feature type="binding site" description="in other chain" evidence="8">
    <location>
        <begin position="242"/>
        <end position="243"/>
    </location>
    <ligand>
        <name>deamido-NAD(+)</name>
        <dbReference type="ChEBI" id="CHEBI:58437"/>
        <note>ligand shared between two neighboring subunits</note>
    </ligand>
</feature>
<dbReference type="InterPro" id="IPR022926">
    <property type="entry name" value="NH(3)-dep_NAD(+)_synth"/>
</dbReference>